<accession>A0A9N8EH12</accession>
<gene>
    <name evidence="2" type="ORF">SEMRO_1119_G243230.1</name>
</gene>
<sequence length="330" mass="35694">MKSIALVLPLLVATAVVAESDCPAKEFPPSASLGTYSGNPHCHSGGNGEPFGFDFGYKIDNGCQPGTYTLSTGGSRAGSCPIAEQITVTIACNDDKSATISWSGEGDSVLAIKVKGSNGGTLYDDGNNGGNFIAGRNNGGQIADISHIEICANFLHIRKRVNVASLGGYPIYHVVVDNQKKKHIFDVVLNEYLNITVSSMKQLVNVKVNHADEYYFKEVTGLMGNLQGRMLARDGMTSLHDDPIEMGLEWQVHEDEAMLFQTARYPQFPQKCILPEITQEKEARRLGEGVTEQEAEIACAHLQQDARAFANCVYDVTATNDLELAQAGVF</sequence>
<comment type="caution">
    <text evidence="2">The sequence shown here is derived from an EMBL/GenBank/DDBJ whole genome shotgun (WGS) entry which is preliminary data.</text>
</comment>
<name>A0A9N8EH12_9STRA</name>
<evidence type="ECO:0000313" key="2">
    <source>
        <dbReference type="EMBL" id="CAB9520608.1"/>
    </source>
</evidence>
<evidence type="ECO:0008006" key="4">
    <source>
        <dbReference type="Google" id="ProtNLM"/>
    </source>
</evidence>
<dbReference type="EMBL" id="CAICTM010001117">
    <property type="protein sequence ID" value="CAB9520608.1"/>
    <property type="molecule type" value="Genomic_DNA"/>
</dbReference>
<organism evidence="2 3">
    <name type="scientific">Seminavis robusta</name>
    <dbReference type="NCBI Taxonomy" id="568900"/>
    <lineage>
        <taxon>Eukaryota</taxon>
        <taxon>Sar</taxon>
        <taxon>Stramenopiles</taxon>
        <taxon>Ochrophyta</taxon>
        <taxon>Bacillariophyta</taxon>
        <taxon>Bacillariophyceae</taxon>
        <taxon>Bacillariophycidae</taxon>
        <taxon>Naviculales</taxon>
        <taxon>Naviculaceae</taxon>
        <taxon>Seminavis</taxon>
    </lineage>
</organism>
<feature type="signal peptide" evidence="1">
    <location>
        <begin position="1"/>
        <end position="18"/>
    </location>
</feature>
<feature type="chain" id="PRO_5040164940" description="VWFD domain-containing protein" evidence="1">
    <location>
        <begin position="19"/>
        <end position="330"/>
    </location>
</feature>
<keyword evidence="1" id="KW-0732">Signal</keyword>
<keyword evidence="3" id="KW-1185">Reference proteome</keyword>
<evidence type="ECO:0000313" key="3">
    <source>
        <dbReference type="Proteomes" id="UP001153069"/>
    </source>
</evidence>
<dbReference type="Proteomes" id="UP001153069">
    <property type="component" value="Unassembled WGS sequence"/>
</dbReference>
<evidence type="ECO:0000256" key="1">
    <source>
        <dbReference type="SAM" id="SignalP"/>
    </source>
</evidence>
<dbReference type="AlphaFoldDB" id="A0A9N8EH12"/>
<reference evidence="2" key="1">
    <citation type="submission" date="2020-06" db="EMBL/GenBank/DDBJ databases">
        <authorList>
            <consortium name="Plant Systems Biology data submission"/>
        </authorList>
    </citation>
    <scope>NUCLEOTIDE SEQUENCE</scope>
    <source>
        <strain evidence="2">D6</strain>
    </source>
</reference>
<protein>
    <recommendedName>
        <fullName evidence="4">VWFD domain-containing protein</fullName>
    </recommendedName>
</protein>
<proteinExistence type="predicted"/>